<protein>
    <submittedName>
        <fullName evidence="1">Uncharacterized protein</fullName>
    </submittedName>
</protein>
<reference evidence="2" key="1">
    <citation type="journal article" date="2023" name="Mar. Drugs">
        <title>Gemmata algarum, a Novel Planctomycete Isolated from an Algal Mat, Displays Antimicrobial Activity.</title>
        <authorList>
            <person name="Kumar G."/>
            <person name="Kallscheuer N."/>
            <person name="Kashif M."/>
            <person name="Ahamad S."/>
            <person name="Jagadeeshwari U."/>
            <person name="Pannikurungottu S."/>
            <person name="Haufschild T."/>
            <person name="Kabuu M."/>
            <person name="Sasikala C."/>
            <person name="Jogler C."/>
            <person name="Ramana C."/>
        </authorList>
    </citation>
    <scope>NUCLEOTIDE SEQUENCE [LARGE SCALE GENOMIC DNA]</scope>
    <source>
        <strain evidence="2">JC673</strain>
    </source>
</reference>
<evidence type="ECO:0000313" key="1">
    <source>
        <dbReference type="EMBL" id="MDY3563397.1"/>
    </source>
</evidence>
<evidence type="ECO:0000313" key="2">
    <source>
        <dbReference type="Proteomes" id="UP001272242"/>
    </source>
</evidence>
<organism evidence="1 2">
    <name type="scientific">Gemmata algarum</name>
    <dbReference type="NCBI Taxonomy" id="2975278"/>
    <lineage>
        <taxon>Bacteria</taxon>
        <taxon>Pseudomonadati</taxon>
        <taxon>Planctomycetota</taxon>
        <taxon>Planctomycetia</taxon>
        <taxon>Gemmatales</taxon>
        <taxon>Gemmataceae</taxon>
        <taxon>Gemmata</taxon>
    </lineage>
</organism>
<sequence>MQRLETSRPRCDGRTLRLAPEGYEPSAADRCRQCGGGHVLVIVEEIVEESTESEEVCT</sequence>
<comment type="caution">
    <text evidence="1">The sequence shown here is derived from an EMBL/GenBank/DDBJ whole genome shotgun (WGS) entry which is preliminary data.</text>
</comment>
<gene>
    <name evidence="1" type="ORF">R5W23_004900</name>
</gene>
<name>A0ABU5F9D2_9BACT</name>
<accession>A0ABU5F9D2</accession>
<keyword evidence="2" id="KW-1185">Reference proteome</keyword>
<dbReference type="Proteomes" id="UP001272242">
    <property type="component" value="Unassembled WGS sequence"/>
</dbReference>
<proteinExistence type="predicted"/>
<dbReference type="EMBL" id="JAXBLV010000237">
    <property type="protein sequence ID" value="MDY3563397.1"/>
    <property type="molecule type" value="Genomic_DNA"/>
</dbReference>
<dbReference type="RefSeq" id="WP_320689604.1">
    <property type="nucleotide sequence ID" value="NZ_JAXBLV010000237.1"/>
</dbReference>